<evidence type="ECO:0000256" key="17">
    <source>
        <dbReference type="ARBA" id="ARBA00049108"/>
    </source>
</evidence>
<gene>
    <name evidence="21" type="ORF">EV659_10589</name>
</gene>
<evidence type="ECO:0000256" key="8">
    <source>
        <dbReference type="ARBA" id="ARBA00023098"/>
    </source>
</evidence>
<evidence type="ECO:0000256" key="9">
    <source>
        <dbReference type="ARBA" id="ARBA00023140"/>
    </source>
</evidence>
<dbReference type="InterPro" id="IPR036291">
    <property type="entry name" value="NAD(P)-bd_dom_sf"/>
</dbReference>
<dbReference type="InParanoid" id="A0A4R2PGH1"/>
<evidence type="ECO:0000256" key="4">
    <source>
        <dbReference type="ARBA" id="ARBA00022553"/>
    </source>
</evidence>
<comment type="catalytic activity">
    <reaction evidence="18">
        <text>a (2E)-enoyl-CoA + NADPH + H(+) = a 2,3-saturated acyl-CoA + NADP(+)</text>
        <dbReference type="Rhea" id="RHEA:33763"/>
        <dbReference type="ChEBI" id="CHEBI:15378"/>
        <dbReference type="ChEBI" id="CHEBI:57783"/>
        <dbReference type="ChEBI" id="CHEBI:58349"/>
        <dbReference type="ChEBI" id="CHEBI:58856"/>
        <dbReference type="ChEBI" id="CHEBI:65111"/>
        <dbReference type="EC" id="1.3.1.38"/>
    </reaction>
    <physiologicalReaction direction="left-to-right" evidence="18">
        <dbReference type="Rhea" id="RHEA:33764"/>
    </physiologicalReaction>
</comment>
<keyword evidence="3" id="KW-0444">Lipid biosynthesis</keyword>
<evidence type="ECO:0000256" key="2">
    <source>
        <dbReference type="ARBA" id="ARBA00005189"/>
    </source>
</evidence>
<protein>
    <recommendedName>
        <fullName evidence="14">Peroxisomal trans-2-enoyl-CoA reductase</fullName>
        <ecNumber evidence="13">1.3.1.38</ecNumber>
    </recommendedName>
</protein>
<comment type="pathway">
    <text evidence="2">Lipid metabolism.</text>
</comment>
<evidence type="ECO:0000313" key="22">
    <source>
        <dbReference type="Proteomes" id="UP000295399"/>
    </source>
</evidence>
<dbReference type="Gene3D" id="3.40.50.720">
    <property type="entry name" value="NAD(P)-binding Rossmann-like Domain"/>
    <property type="match status" value="1"/>
</dbReference>
<keyword evidence="4" id="KW-0597">Phosphoprotein</keyword>
<comment type="catalytic activity">
    <reaction evidence="20">
        <text>(2E)-octenoyl-CoA + NADPH + H(+) = octanoyl-CoA + NADP(+)</text>
        <dbReference type="Rhea" id="RHEA:44952"/>
        <dbReference type="ChEBI" id="CHEBI:15378"/>
        <dbReference type="ChEBI" id="CHEBI:57386"/>
        <dbReference type="ChEBI" id="CHEBI:57783"/>
        <dbReference type="ChEBI" id="CHEBI:58349"/>
        <dbReference type="ChEBI" id="CHEBI:62242"/>
    </reaction>
    <physiologicalReaction direction="left-to-right" evidence="20">
        <dbReference type="Rhea" id="RHEA:44953"/>
    </physiologicalReaction>
</comment>
<evidence type="ECO:0000256" key="18">
    <source>
        <dbReference type="ARBA" id="ARBA00049251"/>
    </source>
</evidence>
<comment type="catalytic activity">
    <reaction evidence="15">
        <text>(2E)-dodecenoyl-CoA + NADPH + H(+) = dodecanoyl-CoA + NADP(+)</text>
        <dbReference type="Rhea" id="RHEA:44964"/>
        <dbReference type="ChEBI" id="CHEBI:15378"/>
        <dbReference type="ChEBI" id="CHEBI:57330"/>
        <dbReference type="ChEBI" id="CHEBI:57375"/>
        <dbReference type="ChEBI" id="CHEBI:57783"/>
        <dbReference type="ChEBI" id="CHEBI:58349"/>
    </reaction>
    <physiologicalReaction direction="left-to-right" evidence="15">
        <dbReference type="Rhea" id="RHEA:44965"/>
    </physiologicalReaction>
</comment>
<dbReference type="GO" id="GO:0006633">
    <property type="term" value="P:fatty acid biosynthetic process"/>
    <property type="evidence" value="ECO:0007669"/>
    <property type="project" value="UniProtKB-KW"/>
</dbReference>
<evidence type="ECO:0000256" key="15">
    <source>
        <dbReference type="ARBA" id="ARBA00047570"/>
    </source>
</evidence>
<proteinExistence type="predicted"/>
<comment type="subcellular location">
    <subcellularLocation>
        <location evidence="1">Peroxisome</location>
    </subcellularLocation>
</comment>
<dbReference type="InterPro" id="IPR052388">
    <property type="entry name" value="Peroxisomal_t2-enoyl-CoA_red"/>
</dbReference>
<keyword evidence="7" id="KW-0560">Oxidoreductase</keyword>
<dbReference type="Proteomes" id="UP000295399">
    <property type="component" value="Unassembled WGS sequence"/>
</dbReference>
<comment type="caution">
    <text evidence="21">The sequence shown here is derived from an EMBL/GenBank/DDBJ whole genome shotgun (WGS) entry which is preliminary data.</text>
</comment>
<evidence type="ECO:0000256" key="20">
    <source>
        <dbReference type="ARBA" id="ARBA00049559"/>
    </source>
</evidence>
<evidence type="ECO:0000256" key="7">
    <source>
        <dbReference type="ARBA" id="ARBA00023002"/>
    </source>
</evidence>
<dbReference type="PANTHER" id="PTHR24317">
    <property type="entry name" value="PEROXISOMAL TRANS-2-ENOYL-COA REDUCTASE"/>
    <property type="match status" value="1"/>
</dbReference>
<dbReference type="GO" id="GO:0019166">
    <property type="term" value="F:trans-2-enoyl-CoA reductase (NADPH) activity"/>
    <property type="evidence" value="ECO:0007669"/>
    <property type="project" value="UniProtKB-EC"/>
</dbReference>
<comment type="catalytic activity">
    <reaction evidence="17">
        <text>(2E)-hexenoyl-CoA + NADPH + H(+) = hexanoyl-CoA + NADP(+)</text>
        <dbReference type="Rhea" id="RHEA:44956"/>
        <dbReference type="ChEBI" id="CHEBI:15378"/>
        <dbReference type="ChEBI" id="CHEBI:57783"/>
        <dbReference type="ChEBI" id="CHEBI:58349"/>
        <dbReference type="ChEBI" id="CHEBI:62077"/>
        <dbReference type="ChEBI" id="CHEBI:62620"/>
    </reaction>
    <physiologicalReaction direction="left-to-right" evidence="17">
        <dbReference type="Rhea" id="RHEA:44957"/>
    </physiologicalReaction>
</comment>
<dbReference type="EC" id="1.3.1.38" evidence="13"/>
<keyword evidence="22" id="KW-1185">Reference proteome</keyword>
<keyword evidence="6" id="KW-0521">NADP</keyword>
<comment type="catalytic activity">
    <reaction evidence="19">
        <text>(2E)-decenoyl-CoA + NADPH + H(+) = decanoyl-CoA + NADP(+)</text>
        <dbReference type="Rhea" id="RHEA:44960"/>
        <dbReference type="ChEBI" id="CHEBI:15378"/>
        <dbReference type="ChEBI" id="CHEBI:57783"/>
        <dbReference type="ChEBI" id="CHEBI:58349"/>
        <dbReference type="ChEBI" id="CHEBI:61406"/>
        <dbReference type="ChEBI" id="CHEBI:61430"/>
    </reaction>
    <physiologicalReaction direction="left-to-right" evidence="19">
        <dbReference type="Rhea" id="RHEA:44961"/>
    </physiologicalReaction>
</comment>
<evidence type="ECO:0000256" key="6">
    <source>
        <dbReference type="ARBA" id="ARBA00022857"/>
    </source>
</evidence>
<dbReference type="PANTHER" id="PTHR24317:SF7">
    <property type="entry name" value="PEROXISOMAL TRANS-2-ENOYL-COA REDUCTASE"/>
    <property type="match status" value="1"/>
</dbReference>
<sequence>MDFSGKVALVTGAARGIGRPSEVAQAVLFLASDRASYITGTTLTVDGGRSALNYTVAVADGA</sequence>
<evidence type="ECO:0000256" key="10">
    <source>
        <dbReference type="ARBA" id="ARBA00023160"/>
    </source>
</evidence>
<name>A0A4R2PGH1_RHOSA</name>
<dbReference type="AlphaFoldDB" id="A0A4R2PGH1"/>
<comment type="subunit">
    <text evidence="12">Interacts with PEX5, probably required to target it into peroxisomes.</text>
</comment>
<dbReference type="InterPro" id="IPR002347">
    <property type="entry name" value="SDR_fam"/>
</dbReference>
<evidence type="ECO:0000256" key="13">
    <source>
        <dbReference type="ARBA" id="ARBA00038849"/>
    </source>
</evidence>
<evidence type="ECO:0000256" key="16">
    <source>
        <dbReference type="ARBA" id="ARBA00048686"/>
    </source>
</evidence>
<evidence type="ECO:0000256" key="1">
    <source>
        <dbReference type="ARBA" id="ARBA00004275"/>
    </source>
</evidence>
<evidence type="ECO:0000256" key="12">
    <source>
        <dbReference type="ARBA" id="ARBA00038622"/>
    </source>
</evidence>
<evidence type="ECO:0000256" key="19">
    <source>
        <dbReference type="ARBA" id="ARBA00049386"/>
    </source>
</evidence>
<accession>A0A4R2PGH1</accession>
<dbReference type="SUPFAM" id="SSF51735">
    <property type="entry name" value="NAD(P)-binding Rossmann-fold domains"/>
    <property type="match status" value="2"/>
</dbReference>
<comment type="catalytic activity">
    <reaction evidence="16">
        <text>(2E)-tetradecenoyl-CoA + NADPH + H(+) = tetradecanoyl-CoA + NADP(+)</text>
        <dbReference type="Rhea" id="RHEA:44968"/>
        <dbReference type="ChEBI" id="CHEBI:15378"/>
        <dbReference type="ChEBI" id="CHEBI:57385"/>
        <dbReference type="ChEBI" id="CHEBI:57783"/>
        <dbReference type="ChEBI" id="CHEBI:58349"/>
        <dbReference type="ChEBI" id="CHEBI:61405"/>
    </reaction>
    <physiologicalReaction direction="left-to-right" evidence="16">
        <dbReference type="Rhea" id="RHEA:44969"/>
    </physiologicalReaction>
</comment>
<dbReference type="Pfam" id="PF13561">
    <property type="entry name" value="adh_short_C2"/>
    <property type="match status" value="1"/>
</dbReference>
<evidence type="ECO:0000256" key="3">
    <source>
        <dbReference type="ARBA" id="ARBA00022516"/>
    </source>
</evidence>
<organism evidence="21 22">
    <name type="scientific">Rhodothalassium salexigens DSM 2132</name>
    <dbReference type="NCBI Taxonomy" id="1188247"/>
    <lineage>
        <taxon>Bacteria</taxon>
        <taxon>Pseudomonadati</taxon>
        <taxon>Pseudomonadota</taxon>
        <taxon>Alphaproteobacteria</taxon>
        <taxon>Rhodothalassiales</taxon>
        <taxon>Rhodothalassiaceae</taxon>
        <taxon>Rhodothalassium</taxon>
    </lineage>
</organism>
<keyword evidence="10" id="KW-0275">Fatty acid biosynthesis</keyword>
<keyword evidence="5" id="KW-0276">Fatty acid metabolism</keyword>
<evidence type="ECO:0000256" key="5">
    <source>
        <dbReference type="ARBA" id="ARBA00022832"/>
    </source>
</evidence>
<keyword evidence="9" id="KW-0576">Peroxisome</keyword>
<evidence type="ECO:0000256" key="11">
    <source>
        <dbReference type="ARBA" id="ARBA00037124"/>
    </source>
</evidence>
<evidence type="ECO:0000313" key="21">
    <source>
        <dbReference type="EMBL" id="TCP34463.1"/>
    </source>
</evidence>
<comment type="function">
    <text evidence="11">Participates in chain elongation of fatty acids. Catalyzes the reduction of trans-2-enoyl-CoAs of varying chain lengths from 6:1 to 16:1, having maximum activity with 10:1 CoA. Has no 2,4-dienoyl-CoA reductase activity.</text>
</comment>
<evidence type="ECO:0000256" key="14">
    <source>
        <dbReference type="ARBA" id="ARBA00041063"/>
    </source>
</evidence>
<dbReference type="EMBL" id="SLXO01000005">
    <property type="protein sequence ID" value="TCP34463.1"/>
    <property type="molecule type" value="Genomic_DNA"/>
</dbReference>
<keyword evidence="8" id="KW-0443">Lipid metabolism</keyword>
<reference evidence="21 22" key="1">
    <citation type="submission" date="2019-03" db="EMBL/GenBank/DDBJ databases">
        <title>Genomic Encyclopedia of Type Strains, Phase IV (KMG-IV): sequencing the most valuable type-strain genomes for metagenomic binning, comparative biology and taxonomic classification.</title>
        <authorList>
            <person name="Goeker M."/>
        </authorList>
    </citation>
    <scope>NUCLEOTIDE SEQUENCE [LARGE SCALE GENOMIC DNA]</scope>
    <source>
        <strain evidence="21 22">DSM 2132</strain>
    </source>
</reference>